<evidence type="ECO:0000313" key="1">
    <source>
        <dbReference type="EMBL" id="OGD12348.1"/>
    </source>
</evidence>
<sequence>MKKLLIHSNGQLSIVGEGIDIAFKDVQTVQTDLPEGISNLDGLETAKEGSTVIVKHGGKEVAKVNFN</sequence>
<dbReference type="Proteomes" id="UP000178579">
    <property type="component" value="Unassembled WGS sequence"/>
</dbReference>
<evidence type="ECO:0000313" key="2">
    <source>
        <dbReference type="Proteomes" id="UP000178579"/>
    </source>
</evidence>
<protein>
    <submittedName>
        <fullName evidence="1">Uncharacterized protein</fullName>
    </submittedName>
</protein>
<dbReference type="AlphaFoldDB" id="A0A1F5A1X5"/>
<name>A0A1F5A1X5_9BACT</name>
<gene>
    <name evidence="1" type="ORF">A2576_01030</name>
</gene>
<comment type="caution">
    <text evidence="1">The sequence shown here is derived from an EMBL/GenBank/DDBJ whole genome shotgun (WGS) entry which is preliminary data.</text>
</comment>
<accession>A0A1F5A1X5</accession>
<organism evidence="1 2">
    <name type="scientific">Candidatus Amesbacteria bacterium RIFOXYD1_FULL_47_9</name>
    <dbReference type="NCBI Taxonomy" id="1797267"/>
    <lineage>
        <taxon>Bacteria</taxon>
        <taxon>Candidatus Amesiibacteriota</taxon>
    </lineage>
</organism>
<reference evidence="1 2" key="1">
    <citation type="journal article" date="2016" name="Nat. Commun.">
        <title>Thousands of microbial genomes shed light on interconnected biogeochemical processes in an aquifer system.</title>
        <authorList>
            <person name="Anantharaman K."/>
            <person name="Brown C.T."/>
            <person name="Hug L.A."/>
            <person name="Sharon I."/>
            <person name="Castelle C.J."/>
            <person name="Probst A.J."/>
            <person name="Thomas B.C."/>
            <person name="Singh A."/>
            <person name="Wilkins M.J."/>
            <person name="Karaoz U."/>
            <person name="Brodie E.L."/>
            <person name="Williams K.H."/>
            <person name="Hubbard S.S."/>
            <person name="Banfield J.F."/>
        </authorList>
    </citation>
    <scope>NUCLEOTIDE SEQUENCE [LARGE SCALE GENOMIC DNA]</scope>
</reference>
<dbReference type="EMBL" id="MEXV01000021">
    <property type="protein sequence ID" value="OGD12348.1"/>
    <property type="molecule type" value="Genomic_DNA"/>
</dbReference>
<proteinExistence type="predicted"/>